<protein>
    <submittedName>
        <fullName evidence="1">Uncharacterized protein</fullName>
    </submittedName>
</protein>
<sequence>MSMQWGTRSKPRGAVWLVLLVGTLTVIHMWSHAATPYEDRQGQAVAAVAADPHPPSQDHHCEQAHTAACVPPTVWTPPPAPAAGELAGAVTPLPAPPVLGRPGRAPPAGYRARSVLTNTLEVCRC</sequence>
<dbReference type="RefSeq" id="WP_165781210.1">
    <property type="nucleotide sequence ID" value="NZ_NGFP01000040.1"/>
</dbReference>
<keyword evidence="2" id="KW-1185">Reference proteome</keyword>
<name>A0A2C9ZMC6_9ACTN</name>
<organism evidence="1 2">
    <name type="scientific">Streptosporangium minutum</name>
    <dbReference type="NCBI Taxonomy" id="569862"/>
    <lineage>
        <taxon>Bacteria</taxon>
        <taxon>Bacillati</taxon>
        <taxon>Actinomycetota</taxon>
        <taxon>Actinomycetes</taxon>
        <taxon>Streptosporangiales</taxon>
        <taxon>Streptosporangiaceae</taxon>
        <taxon>Streptosporangium</taxon>
    </lineage>
</organism>
<comment type="caution">
    <text evidence="1">The sequence shown here is derived from an EMBL/GenBank/DDBJ whole genome shotgun (WGS) entry which is preliminary data.</text>
</comment>
<gene>
    <name evidence="1" type="ORF">CA984_11615</name>
</gene>
<dbReference type="EMBL" id="NGFP01000040">
    <property type="protein sequence ID" value="OUC97325.1"/>
    <property type="molecule type" value="Genomic_DNA"/>
</dbReference>
<dbReference type="AlphaFoldDB" id="A0A2C9ZMC6"/>
<reference evidence="1 2" key="1">
    <citation type="submission" date="2017-05" db="EMBL/GenBank/DDBJ databases">
        <title>Biotechnological potential of actinobacteria isolated from South African environments.</title>
        <authorList>
            <person name="Le Roes-Hill M."/>
            <person name="Prins A."/>
            <person name="Durrell K.A."/>
        </authorList>
    </citation>
    <scope>NUCLEOTIDE SEQUENCE [LARGE SCALE GENOMIC DNA]</scope>
    <source>
        <strain evidence="1">M26</strain>
    </source>
</reference>
<accession>A0A2C9ZMC6</accession>
<dbReference type="Proteomes" id="UP000194761">
    <property type="component" value="Unassembled WGS sequence"/>
</dbReference>
<evidence type="ECO:0000313" key="1">
    <source>
        <dbReference type="EMBL" id="OUC97325.1"/>
    </source>
</evidence>
<evidence type="ECO:0000313" key="2">
    <source>
        <dbReference type="Proteomes" id="UP000194761"/>
    </source>
</evidence>
<proteinExistence type="predicted"/>